<feature type="compositionally biased region" description="Low complexity" evidence="6">
    <location>
        <begin position="416"/>
        <end position="434"/>
    </location>
</feature>
<keyword evidence="3" id="KW-0132">Cell division</keyword>
<evidence type="ECO:0000256" key="6">
    <source>
        <dbReference type="SAM" id="MobiDB-lite"/>
    </source>
</evidence>
<gene>
    <name evidence="8" type="primary">stu-1</name>
    <name evidence="8" type="ORF">A0J61_00694</name>
</gene>
<evidence type="ECO:0000256" key="3">
    <source>
        <dbReference type="ARBA" id="ARBA00022618"/>
    </source>
</evidence>
<feature type="region of interest" description="Disordered" evidence="6">
    <location>
        <begin position="247"/>
        <end position="342"/>
    </location>
</feature>
<dbReference type="OrthoDB" id="46159at2759"/>
<protein>
    <submittedName>
        <fullName evidence="8">Protein stu-1</fullName>
    </submittedName>
</protein>
<dbReference type="GO" id="GO:0005881">
    <property type="term" value="C:cytoplasmic microtubule"/>
    <property type="evidence" value="ECO:0007669"/>
    <property type="project" value="TreeGrafter"/>
</dbReference>
<feature type="compositionally biased region" description="Basic and acidic residues" evidence="6">
    <location>
        <begin position="437"/>
        <end position="448"/>
    </location>
</feature>
<dbReference type="AlphaFoldDB" id="A0A1C7NQ58"/>
<keyword evidence="4" id="KW-0493">Microtubule</keyword>
<keyword evidence="5" id="KW-0498">Mitosis</keyword>
<evidence type="ECO:0000256" key="4">
    <source>
        <dbReference type="ARBA" id="ARBA00022701"/>
    </source>
</evidence>
<evidence type="ECO:0000313" key="9">
    <source>
        <dbReference type="Proteomes" id="UP000093000"/>
    </source>
</evidence>
<comment type="subcellular location">
    <subcellularLocation>
        <location evidence="1">Cytoplasm</location>
        <location evidence="1">Cytoskeleton</location>
        <location evidence="1">Spindle</location>
    </subcellularLocation>
</comment>
<dbReference type="EMBL" id="LUGH01000017">
    <property type="protein sequence ID" value="OBZ91252.1"/>
    <property type="molecule type" value="Genomic_DNA"/>
</dbReference>
<dbReference type="GO" id="GO:0005815">
    <property type="term" value="C:microtubule organizing center"/>
    <property type="evidence" value="ECO:0007669"/>
    <property type="project" value="TreeGrafter"/>
</dbReference>
<dbReference type="InterPro" id="IPR016024">
    <property type="entry name" value="ARM-type_fold"/>
</dbReference>
<dbReference type="PANTHER" id="PTHR21567">
    <property type="entry name" value="CLASP"/>
    <property type="match status" value="1"/>
</dbReference>
<dbReference type="Proteomes" id="UP000093000">
    <property type="component" value="Unassembled WGS sequence"/>
</dbReference>
<dbReference type="GO" id="GO:0005876">
    <property type="term" value="C:spindle microtubule"/>
    <property type="evidence" value="ECO:0007669"/>
    <property type="project" value="TreeGrafter"/>
</dbReference>
<name>A0A1C7NQ58_9FUNG</name>
<feature type="region of interest" description="Disordered" evidence="6">
    <location>
        <begin position="416"/>
        <end position="514"/>
    </location>
</feature>
<feature type="domain" description="CLASP N-terminal" evidence="7">
    <location>
        <begin position="20"/>
        <end position="227"/>
    </location>
</feature>
<comment type="similarity">
    <text evidence="2">Belongs to the CLASP family.</text>
</comment>
<feature type="compositionally biased region" description="Polar residues" evidence="6">
    <location>
        <begin position="263"/>
        <end position="282"/>
    </location>
</feature>
<feature type="compositionally biased region" description="Polar residues" evidence="6">
    <location>
        <begin position="297"/>
        <end position="313"/>
    </location>
</feature>
<evidence type="ECO:0000259" key="7">
    <source>
        <dbReference type="Pfam" id="PF12348"/>
    </source>
</evidence>
<evidence type="ECO:0000256" key="2">
    <source>
        <dbReference type="ARBA" id="ARBA00009549"/>
    </source>
</evidence>
<dbReference type="GO" id="GO:0072686">
    <property type="term" value="C:mitotic spindle"/>
    <property type="evidence" value="ECO:0007669"/>
    <property type="project" value="TreeGrafter"/>
</dbReference>
<dbReference type="GO" id="GO:0090307">
    <property type="term" value="P:mitotic spindle assembly"/>
    <property type="evidence" value="ECO:0007669"/>
    <property type="project" value="TreeGrafter"/>
</dbReference>
<dbReference type="GO" id="GO:0008017">
    <property type="term" value="F:microtubule binding"/>
    <property type="evidence" value="ECO:0007669"/>
    <property type="project" value="TreeGrafter"/>
</dbReference>
<feature type="compositionally biased region" description="Polar residues" evidence="6">
    <location>
        <begin position="460"/>
        <end position="478"/>
    </location>
</feature>
<proteinExistence type="inferred from homology"/>
<evidence type="ECO:0000256" key="1">
    <source>
        <dbReference type="ARBA" id="ARBA00004186"/>
    </source>
</evidence>
<keyword evidence="9" id="KW-1185">Reference proteome</keyword>
<dbReference type="Pfam" id="PF12348">
    <property type="entry name" value="CLASP_N"/>
    <property type="match status" value="1"/>
</dbReference>
<accession>A0A1C7NQ58</accession>
<dbReference type="Gene3D" id="1.25.10.10">
    <property type="entry name" value="Leucine-rich Repeat Variant"/>
    <property type="match status" value="1"/>
</dbReference>
<organism evidence="8 9">
    <name type="scientific">Choanephora cucurbitarum</name>
    <dbReference type="NCBI Taxonomy" id="101091"/>
    <lineage>
        <taxon>Eukaryota</taxon>
        <taxon>Fungi</taxon>
        <taxon>Fungi incertae sedis</taxon>
        <taxon>Mucoromycota</taxon>
        <taxon>Mucoromycotina</taxon>
        <taxon>Mucoromycetes</taxon>
        <taxon>Mucorales</taxon>
        <taxon>Mucorineae</taxon>
        <taxon>Choanephoraceae</taxon>
        <taxon>Choanephoroideae</taxon>
        <taxon>Choanephora</taxon>
    </lineage>
</organism>
<evidence type="ECO:0000256" key="5">
    <source>
        <dbReference type="ARBA" id="ARBA00022776"/>
    </source>
</evidence>
<dbReference type="InParanoid" id="A0A1C7NQ58"/>
<dbReference type="InterPro" id="IPR011989">
    <property type="entry name" value="ARM-like"/>
</dbReference>
<keyword evidence="5" id="KW-0131">Cell cycle</keyword>
<reference evidence="8 9" key="1">
    <citation type="submission" date="2016-03" db="EMBL/GenBank/DDBJ databases">
        <title>Choanephora cucurbitarum.</title>
        <authorList>
            <person name="Min B."/>
            <person name="Park H."/>
            <person name="Park J.-H."/>
            <person name="Shin H.-D."/>
            <person name="Choi I.-G."/>
        </authorList>
    </citation>
    <scope>NUCLEOTIDE SEQUENCE [LARGE SCALE GENOMIC DNA]</scope>
    <source>
        <strain evidence="8 9">KUS-F28377</strain>
    </source>
</reference>
<dbReference type="PANTHER" id="PTHR21567:SF9">
    <property type="entry name" value="CLIP-ASSOCIATING PROTEIN"/>
    <property type="match status" value="1"/>
</dbReference>
<dbReference type="SUPFAM" id="SSF48371">
    <property type="entry name" value="ARM repeat"/>
    <property type="match status" value="1"/>
</dbReference>
<dbReference type="InterPro" id="IPR024395">
    <property type="entry name" value="CLASP_N_dom"/>
</dbReference>
<dbReference type="GO" id="GO:0051301">
    <property type="term" value="P:cell division"/>
    <property type="evidence" value="ECO:0007669"/>
    <property type="project" value="UniProtKB-KW"/>
</dbReference>
<dbReference type="STRING" id="101091.A0A1C7NQ58"/>
<comment type="caution">
    <text evidence="8">The sequence shown here is derived from an EMBL/GenBank/DDBJ whole genome shotgun (WGS) entry which is preliminary data.</text>
</comment>
<sequence>MIIDIYPKNTIKITTKTEYEREMKRIIELFTQKETEETWEQFKRALNNLSLWIAEDKVSTFPTFEHHIKKLKLPIIRCLESPRTLLSASASGLLKTMAQNMETKFAAKLNPLFIQAVIKQFGSTNKVHTARVLTDYKQVIEYAKLPKCIPQFSDYLTDKTKHKNNSNLRCCLAECLLVLIQVNPEVILKRFSNEIEKAIRIASTDASASVRSVIRDLYKTYREKMPELFAIFHLTLTTTERKHLEAKSTPVAISRSASSSGSLHRTTTKSSAVLPRKSSSAQLGHKRTIDPKKGTPTRHSLPTLTRSSITTQLPAEPSQAVATKTTYEENDTTTSTQTNTPLVDLSTHSINNHLNQPMTHTPIDTQELNSPNTIKDSQETTLTAFSSMTASTEHTIIHTTEPESLPIEANDLILSSSSSSSSFSLPSPSSSSISVTENKRQHEDDTHTIRSAKKQKTLPPISTTKRTKSSLPPRTLSKSTEESQALPPPPPPPPSSSLPSSDEHHEVIGGSNVLQRFSNRRFVAKPFFPKKEAVPKLQFKKKGFGPNFRYKKRM</sequence>
<feature type="compositionally biased region" description="Pro residues" evidence="6">
    <location>
        <begin position="486"/>
        <end position="496"/>
    </location>
</feature>
<evidence type="ECO:0000313" key="8">
    <source>
        <dbReference type="EMBL" id="OBZ91252.1"/>
    </source>
</evidence>